<dbReference type="EMBL" id="KI925454">
    <property type="protein sequence ID" value="ETW87412.1"/>
    <property type="molecule type" value="Genomic_DNA"/>
</dbReference>
<dbReference type="Proteomes" id="UP000030671">
    <property type="component" value="Unassembled WGS sequence"/>
</dbReference>
<feature type="compositionally biased region" description="Basic residues" evidence="1">
    <location>
        <begin position="1"/>
        <end position="11"/>
    </location>
</feature>
<keyword evidence="3" id="KW-1185">Reference proteome</keyword>
<reference evidence="2 3" key="1">
    <citation type="journal article" date="2012" name="New Phytol.">
        <title>Insight into trade-off between wood decay and parasitism from the genome of a fungal forest pathogen.</title>
        <authorList>
            <person name="Olson A."/>
            <person name="Aerts A."/>
            <person name="Asiegbu F."/>
            <person name="Belbahri L."/>
            <person name="Bouzid O."/>
            <person name="Broberg A."/>
            <person name="Canback B."/>
            <person name="Coutinho P.M."/>
            <person name="Cullen D."/>
            <person name="Dalman K."/>
            <person name="Deflorio G."/>
            <person name="van Diepen L.T."/>
            <person name="Dunand C."/>
            <person name="Duplessis S."/>
            <person name="Durling M."/>
            <person name="Gonthier P."/>
            <person name="Grimwood J."/>
            <person name="Fossdal C.G."/>
            <person name="Hansson D."/>
            <person name="Henrissat B."/>
            <person name="Hietala A."/>
            <person name="Himmelstrand K."/>
            <person name="Hoffmeister D."/>
            <person name="Hogberg N."/>
            <person name="James T.Y."/>
            <person name="Karlsson M."/>
            <person name="Kohler A."/>
            <person name="Kues U."/>
            <person name="Lee Y.H."/>
            <person name="Lin Y.C."/>
            <person name="Lind M."/>
            <person name="Lindquist E."/>
            <person name="Lombard V."/>
            <person name="Lucas S."/>
            <person name="Lunden K."/>
            <person name="Morin E."/>
            <person name="Murat C."/>
            <person name="Park J."/>
            <person name="Raffaello T."/>
            <person name="Rouze P."/>
            <person name="Salamov A."/>
            <person name="Schmutz J."/>
            <person name="Solheim H."/>
            <person name="Stahlberg J."/>
            <person name="Velez H."/>
            <person name="de Vries R.P."/>
            <person name="Wiebenga A."/>
            <person name="Woodward S."/>
            <person name="Yakovlev I."/>
            <person name="Garbelotto M."/>
            <person name="Martin F."/>
            <person name="Grigoriev I.V."/>
            <person name="Stenlid J."/>
        </authorList>
    </citation>
    <scope>NUCLEOTIDE SEQUENCE [LARGE SCALE GENOMIC DNA]</scope>
    <source>
        <strain evidence="2 3">TC 32-1</strain>
    </source>
</reference>
<evidence type="ECO:0000256" key="1">
    <source>
        <dbReference type="SAM" id="MobiDB-lite"/>
    </source>
</evidence>
<evidence type="ECO:0000313" key="3">
    <source>
        <dbReference type="Proteomes" id="UP000030671"/>
    </source>
</evidence>
<gene>
    <name evidence="2" type="ORF">HETIRDRAFT_424231</name>
</gene>
<dbReference type="GeneID" id="20673954"/>
<dbReference type="RefSeq" id="XP_009541315.1">
    <property type="nucleotide sequence ID" value="XM_009543020.1"/>
</dbReference>
<proteinExistence type="predicted"/>
<protein>
    <submittedName>
        <fullName evidence="2">Uncharacterized protein</fullName>
    </submittedName>
</protein>
<sequence length="195" mass="21025">MPLPRSRRLRKSLSPSGSQVAPDSDEEAMRLDMGEDEDIELKEEERESNDADSEGSSQHSTEQEVDWEMQSSMKTPLALPPDSQSSVISVLMLSQSQGPSYSCAGASSQQNTIRHGQGMQSSNGMPISSPSGWQSSMNSVSMLSQLSDINADDELSDMSMGFDVAAGDDRAGEFSNTQSSTIAWRDSDVASFGNQ</sequence>
<dbReference type="HOGENOM" id="CLU_1396486_0_0_1"/>
<dbReference type="AlphaFoldDB" id="W4KNM3"/>
<name>W4KNM3_HETIT</name>
<evidence type="ECO:0000313" key="2">
    <source>
        <dbReference type="EMBL" id="ETW87412.1"/>
    </source>
</evidence>
<organism evidence="2 3">
    <name type="scientific">Heterobasidion irregulare (strain TC 32-1)</name>
    <dbReference type="NCBI Taxonomy" id="747525"/>
    <lineage>
        <taxon>Eukaryota</taxon>
        <taxon>Fungi</taxon>
        <taxon>Dikarya</taxon>
        <taxon>Basidiomycota</taxon>
        <taxon>Agaricomycotina</taxon>
        <taxon>Agaricomycetes</taxon>
        <taxon>Russulales</taxon>
        <taxon>Bondarzewiaceae</taxon>
        <taxon>Heterobasidion</taxon>
        <taxon>Heterobasidion annosum species complex</taxon>
    </lineage>
</organism>
<dbReference type="InParanoid" id="W4KNM3"/>
<dbReference type="KEGG" id="hir:HETIRDRAFT_424231"/>
<feature type="region of interest" description="Disordered" evidence="1">
    <location>
        <begin position="98"/>
        <end position="136"/>
    </location>
</feature>
<feature type="region of interest" description="Disordered" evidence="1">
    <location>
        <begin position="1"/>
        <end position="82"/>
    </location>
</feature>
<accession>W4KNM3</accession>